<sequence length="38" mass="4522">MNYTNFIPLLKYCLLKIKNSLKTVDYKKLTALRLFLSL</sequence>
<accession>A0A069AHZ2</accession>
<evidence type="ECO:0000313" key="1">
    <source>
        <dbReference type="EMBL" id="CDS90318.1"/>
    </source>
</evidence>
<proteinExistence type="predicted"/>
<gene>
    <name evidence="1" type="ORF">BN1097_790037</name>
</gene>
<dbReference type="AlphaFoldDB" id="A0A069AHZ2"/>
<reference evidence="1" key="1">
    <citation type="submission" date="2014-07" db="EMBL/GenBank/DDBJ databases">
        <authorList>
            <person name="Monot Marc"/>
        </authorList>
    </citation>
    <scope>NUCLEOTIDE SEQUENCE</scope>
    <source>
        <strain evidence="1">7032994</strain>
    </source>
</reference>
<organism evidence="1">
    <name type="scientific">Clostridioides difficile</name>
    <name type="common">Peptoclostridium difficile</name>
    <dbReference type="NCBI Taxonomy" id="1496"/>
    <lineage>
        <taxon>Bacteria</taxon>
        <taxon>Bacillati</taxon>
        <taxon>Bacillota</taxon>
        <taxon>Clostridia</taxon>
        <taxon>Peptostreptococcales</taxon>
        <taxon>Peptostreptococcaceae</taxon>
        <taxon>Clostridioides</taxon>
    </lineage>
</organism>
<protein>
    <submittedName>
        <fullName evidence="1">Uncharacterized protein</fullName>
    </submittedName>
</protein>
<dbReference type="EMBL" id="LK932419">
    <property type="protein sequence ID" value="CDS90318.1"/>
    <property type="molecule type" value="Genomic_DNA"/>
</dbReference>
<name>A0A069AHZ2_CLODI</name>